<evidence type="ECO:0000313" key="2">
    <source>
        <dbReference type="EMBL" id="OXB89190.1"/>
    </source>
</evidence>
<dbReference type="InterPro" id="IPR050902">
    <property type="entry name" value="ABC_Transporter_SBP"/>
</dbReference>
<dbReference type="InterPro" id="IPR002491">
    <property type="entry name" value="ABC_transptr_periplasmic_BD"/>
</dbReference>
<sequence length="310" mass="32983">MRRVLAWILSLCLLIAGGLAASVPTGEAASSSITVKDLAGRVVKFASVPKRVVVLGSGDLNTLQALGVSVVGRPTTTVPVSDELKKIPEVGNIHQPNFEKIVSLKPDVLIAGTSFQGYLQKADSLGLKVVLTSGNSVDDIKDSISLLGKLFDKESKAKTIISKIDKKVKKYSGAKTKVRALIVFGAGSTALVALPNSYAGDVLKKAGGENVAADFPKIKEYPGYASLSSERIVASDPDVIFVITHGNKSETKKALIKVMSTSSWKNLRAVKNKRVVFLPNELFAASPGVKVGQALDYLNKELLKVKAKKR</sequence>
<reference evidence="2 3" key="1">
    <citation type="submission" date="2017-05" db="EMBL/GenBank/DDBJ databases">
        <title>The genome sequence of Geobacillus thermocatenulatus DSM 730.</title>
        <authorList>
            <person name="Ramaloko W.T."/>
            <person name="Koen N."/>
            <person name="Polliack S."/>
            <person name="Aliyu H."/>
            <person name="Lebre P."/>
            <person name="Mohr T."/>
            <person name="Oswald F."/>
            <person name="Zwick M."/>
            <person name="Neumann A."/>
            <person name="Syldatk C."/>
            <person name="Cowan D."/>
            <person name="De Maayer P."/>
        </authorList>
    </citation>
    <scope>NUCLEOTIDE SEQUENCE [LARGE SCALE GENOMIC DNA]</scope>
    <source>
        <strain evidence="2 3">BGSC 93A1</strain>
    </source>
</reference>
<name>A0A226QCF1_9BACL</name>
<dbReference type="PROSITE" id="PS50983">
    <property type="entry name" value="FE_B12_PBP"/>
    <property type="match status" value="1"/>
</dbReference>
<dbReference type="KEGG" id="gtm:GT3921_04955"/>
<comment type="similarity">
    <text evidence="1">Belongs to the bacterial solute-binding protein 8 family.</text>
</comment>
<organism evidence="2 3">
    <name type="scientific">Geobacillus thermocatenulatus</name>
    <dbReference type="NCBI Taxonomy" id="33938"/>
    <lineage>
        <taxon>Bacteria</taxon>
        <taxon>Bacillati</taxon>
        <taxon>Bacillota</taxon>
        <taxon>Bacilli</taxon>
        <taxon>Bacillales</taxon>
        <taxon>Anoxybacillaceae</taxon>
        <taxon>Geobacillus</taxon>
        <taxon>Geobacillus thermoleovorans group</taxon>
    </lineage>
</organism>
<dbReference type="RefSeq" id="WP_047752608.1">
    <property type="nucleotide sequence ID" value="NZ_CP018058.1"/>
</dbReference>
<dbReference type="EMBL" id="NEWK01000001">
    <property type="protein sequence ID" value="OXB89190.1"/>
    <property type="molecule type" value="Genomic_DNA"/>
</dbReference>
<accession>A0A226QCF1</accession>
<dbReference type="PANTHER" id="PTHR30535:SF34">
    <property type="entry name" value="MOLYBDATE-BINDING PROTEIN MOLA"/>
    <property type="match status" value="1"/>
</dbReference>
<keyword evidence="3" id="KW-1185">Reference proteome</keyword>
<gene>
    <name evidence="2" type="ORF">B9L19_03680</name>
</gene>
<dbReference type="Gene3D" id="3.40.50.1980">
    <property type="entry name" value="Nitrogenase molybdenum iron protein domain"/>
    <property type="match status" value="2"/>
</dbReference>
<dbReference type="PANTHER" id="PTHR30535">
    <property type="entry name" value="VITAMIN B12-BINDING PROTEIN"/>
    <property type="match status" value="1"/>
</dbReference>
<dbReference type="Pfam" id="PF01497">
    <property type="entry name" value="Peripla_BP_2"/>
    <property type="match status" value="1"/>
</dbReference>
<dbReference type="AlphaFoldDB" id="A0A226QCF1"/>
<protein>
    <submittedName>
        <fullName evidence="2">Fe3+-hydroxamate ABC transporter substrate-binding protein</fullName>
    </submittedName>
</protein>
<dbReference type="GO" id="GO:0071281">
    <property type="term" value="P:cellular response to iron ion"/>
    <property type="evidence" value="ECO:0007669"/>
    <property type="project" value="TreeGrafter"/>
</dbReference>
<dbReference type="SUPFAM" id="SSF53807">
    <property type="entry name" value="Helical backbone' metal receptor"/>
    <property type="match status" value="1"/>
</dbReference>
<proteinExistence type="inferred from homology"/>
<dbReference type="Proteomes" id="UP000198378">
    <property type="component" value="Unassembled WGS sequence"/>
</dbReference>
<comment type="caution">
    <text evidence="2">The sequence shown here is derived from an EMBL/GenBank/DDBJ whole genome shotgun (WGS) entry which is preliminary data.</text>
</comment>
<evidence type="ECO:0000313" key="3">
    <source>
        <dbReference type="Proteomes" id="UP000198378"/>
    </source>
</evidence>
<evidence type="ECO:0000256" key="1">
    <source>
        <dbReference type="ARBA" id="ARBA00008814"/>
    </source>
</evidence>